<dbReference type="AlphaFoldDB" id="A0AAD7MQV8"/>
<evidence type="ECO:0000313" key="3">
    <source>
        <dbReference type="Proteomes" id="UP001215598"/>
    </source>
</evidence>
<organism evidence="2 3">
    <name type="scientific">Mycena metata</name>
    <dbReference type="NCBI Taxonomy" id="1033252"/>
    <lineage>
        <taxon>Eukaryota</taxon>
        <taxon>Fungi</taxon>
        <taxon>Dikarya</taxon>
        <taxon>Basidiomycota</taxon>
        <taxon>Agaricomycotina</taxon>
        <taxon>Agaricomycetes</taxon>
        <taxon>Agaricomycetidae</taxon>
        <taxon>Agaricales</taxon>
        <taxon>Marasmiineae</taxon>
        <taxon>Mycenaceae</taxon>
        <taxon>Mycena</taxon>
    </lineage>
</organism>
<gene>
    <name evidence="2" type="ORF">B0H16DRAFT_239937</name>
</gene>
<feature type="region of interest" description="Disordered" evidence="1">
    <location>
        <begin position="158"/>
        <end position="190"/>
    </location>
</feature>
<comment type="caution">
    <text evidence="2">The sequence shown here is derived from an EMBL/GenBank/DDBJ whole genome shotgun (WGS) entry which is preliminary data.</text>
</comment>
<dbReference type="EMBL" id="JARKIB010000170">
    <property type="protein sequence ID" value="KAJ7728760.1"/>
    <property type="molecule type" value="Genomic_DNA"/>
</dbReference>
<dbReference type="Proteomes" id="UP001215598">
    <property type="component" value="Unassembled WGS sequence"/>
</dbReference>
<feature type="compositionally biased region" description="Basic residues" evidence="1">
    <location>
        <begin position="29"/>
        <end position="50"/>
    </location>
</feature>
<evidence type="ECO:0000256" key="1">
    <source>
        <dbReference type="SAM" id="MobiDB-lite"/>
    </source>
</evidence>
<name>A0AAD7MQV8_9AGAR</name>
<proteinExistence type="predicted"/>
<feature type="compositionally biased region" description="Pro residues" evidence="1">
    <location>
        <begin position="110"/>
        <end position="119"/>
    </location>
</feature>
<keyword evidence="3" id="KW-1185">Reference proteome</keyword>
<feature type="compositionally biased region" description="Basic residues" evidence="1">
    <location>
        <begin position="1"/>
        <end position="10"/>
    </location>
</feature>
<feature type="compositionally biased region" description="Polar residues" evidence="1">
    <location>
        <begin position="175"/>
        <end position="184"/>
    </location>
</feature>
<feature type="region of interest" description="Disordered" evidence="1">
    <location>
        <begin position="1"/>
        <end position="122"/>
    </location>
</feature>
<feature type="compositionally biased region" description="Low complexity" evidence="1">
    <location>
        <begin position="75"/>
        <end position="93"/>
    </location>
</feature>
<protein>
    <submittedName>
        <fullName evidence="2">Uncharacterized protein</fullName>
    </submittedName>
</protein>
<accession>A0AAD7MQV8</accession>
<reference evidence="2" key="1">
    <citation type="submission" date="2023-03" db="EMBL/GenBank/DDBJ databases">
        <title>Massive genome expansion in bonnet fungi (Mycena s.s.) driven by repeated elements and novel gene families across ecological guilds.</title>
        <authorList>
            <consortium name="Lawrence Berkeley National Laboratory"/>
            <person name="Harder C.B."/>
            <person name="Miyauchi S."/>
            <person name="Viragh M."/>
            <person name="Kuo A."/>
            <person name="Thoen E."/>
            <person name="Andreopoulos B."/>
            <person name="Lu D."/>
            <person name="Skrede I."/>
            <person name="Drula E."/>
            <person name="Henrissat B."/>
            <person name="Morin E."/>
            <person name="Kohler A."/>
            <person name="Barry K."/>
            <person name="LaButti K."/>
            <person name="Morin E."/>
            <person name="Salamov A."/>
            <person name="Lipzen A."/>
            <person name="Mereny Z."/>
            <person name="Hegedus B."/>
            <person name="Baldrian P."/>
            <person name="Stursova M."/>
            <person name="Weitz H."/>
            <person name="Taylor A."/>
            <person name="Grigoriev I.V."/>
            <person name="Nagy L.G."/>
            <person name="Martin F."/>
            <person name="Kauserud H."/>
        </authorList>
    </citation>
    <scope>NUCLEOTIDE SEQUENCE</scope>
    <source>
        <strain evidence="2">CBHHK182m</strain>
    </source>
</reference>
<sequence>MRMTRTRTSSRLRAIQQASRGTAPMKPARSTRGRRRNCITRAAPRGHRRPQYQSRVNIICAGRRANTGTPRPAGCSRLPRACSRSSSSSVLSSARKHPTLLERSHTHPSSPNPHSPSPPARRSRVRVVVGAFIVNNISRVSSSLQSAYPLSRNSIDFGVRPPTPTTPNAEVLPCPTTSSKNTAARASKRR</sequence>
<evidence type="ECO:0000313" key="2">
    <source>
        <dbReference type="EMBL" id="KAJ7728760.1"/>
    </source>
</evidence>